<dbReference type="PANTHER" id="PTHR21085">
    <property type="entry name" value="CHORISMATE SYNTHASE"/>
    <property type="match status" value="1"/>
</dbReference>
<keyword evidence="5" id="KW-0057">Aromatic amino acid biosynthesis</keyword>
<dbReference type="GO" id="GO:0004107">
    <property type="term" value="F:chorismate synthase activity"/>
    <property type="evidence" value="ECO:0007669"/>
    <property type="project" value="UniProtKB-EC"/>
</dbReference>
<dbReference type="AlphaFoldDB" id="A0A497EJ45"/>
<dbReference type="GO" id="GO:0009073">
    <property type="term" value="P:aromatic amino acid family biosynthetic process"/>
    <property type="evidence" value="ECO:0007669"/>
    <property type="project" value="UniProtKB-KW"/>
</dbReference>
<evidence type="ECO:0000313" key="7">
    <source>
        <dbReference type="EMBL" id="RLE45564.1"/>
    </source>
</evidence>
<dbReference type="EC" id="4.2.3.5" evidence="3"/>
<dbReference type="PROSITE" id="PS00788">
    <property type="entry name" value="CHORISMATE_SYNTHASE_2"/>
    <property type="match status" value="1"/>
</dbReference>
<proteinExistence type="inferred from homology"/>
<dbReference type="Pfam" id="PF01264">
    <property type="entry name" value="Chorismate_synt"/>
    <property type="match status" value="1"/>
</dbReference>
<evidence type="ECO:0000256" key="4">
    <source>
        <dbReference type="ARBA" id="ARBA00022605"/>
    </source>
</evidence>
<dbReference type="GO" id="GO:0010181">
    <property type="term" value="F:FMN binding"/>
    <property type="evidence" value="ECO:0007669"/>
    <property type="project" value="TreeGrafter"/>
</dbReference>
<evidence type="ECO:0000256" key="5">
    <source>
        <dbReference type="ARBA" id="ARBA00023141"/>
    </source>
</evidence>
<dbReference type="Proteomes" id="UP000278475">
    <property type="component" value="Unassembled WGS sequence"/>
</dbReference>
<evidence type="ECO:0000256" key="2">
    <source>
        <dbReference type="ARBA" id="ARBA00008014"/>
    </source>
</evidence>
<reference evidence="7 8" key="1">
    <citation type="submission" date="2018-06" db="EMBL/GenBank/DDBJ databases">
        <title>Extensive metabolic versatility and redundancy in microbially diverse, dynamic hydrothermal sediments.</title>
        <authorList>
            <person name="Dombrowski N."/>
            <person name="Teske A."/>
            <person name="Baker B.J."/>
        </authorList>
    </citation>
    <scope>NUCLEOTIDE SEQUENCE [LARGE SCALE GENOMIC DNA]</scope>
    <source>
        <strain evidence="7">B66_G16</strain>
    </source>
</reference>
<dbReference type="PROSITE" id="PS00787">
    <property type="entry name" value="CHORISMATE_SYNTHASE_1"/>
    <property type="match status" value="1"/>
</dbReference>
<evidence type="ECO:0000256" key="6">
    <source>
        <dbReference type="ARBA" id="ARBA00023239"/>
    </source>
</evidence>
<dbReference type="GO" id="GO:0008652">
    <property type="term" value="P:amino acid biosynthetic process"/>
    <property type="evidence" value="ECO:0007669"/>
    <property type="project" value="UniProtKB-KW"/>
</dbReference>
<comment type="caution">
    <text evidence="7">The sequence shown here is derived from an EMBL/GenBank/DDBJ whole genome shotgun (WGS) entry which is preliminary data.</text>
</comment>
<dbReference type="InterPro" id="IPR035904">
    <property type="entry name" value="Chorismate_synth_AroC_sf"/>
</dbReference>
<keyword evidence="6" id="KW-0456">Lyase</keyword>
<name>A0A497EJ45_9CREN</name>
<accession>A0A497EJ45</accession>
<dbReference type="Gene3D" id="3.60.150.10">
    <property type="entry name" value="Chorismate synthase AroC"/>
    <property type="match status" value="1"/>
</dbReference>
<keyword evidence="4" id="KW-0028">Amino-acid biosynthesis</keyword>
<dbReference type="EMBL" id="QMQV01000246">
    <property type="protein sequence ID" value="RLE45564.1"/>
    <property type="molecule type" value="Genomic_DNA"/>
</dbReference>
<protein>
    <recommendedName>
        <fullName evidence="3">chorismate synthase</fullName>
        <ecNumber evidence="3">4.2.3.5</ecNumber>
    </recommendedName>
</protein>
<evidence type="ECO:0000256" key="3">
    <source>
        <dbReference type="ARBA" id="ARBA00013036"/>
    </source>
</evidence>
<comment type="pathway">
    <text evidence="1">Metabolic intermediate biosynthesis; chorismate biosynthesis; chorismate from D-erythrose 4-phosphate and phosphoenolpyruvate: step 7/7.</text>
</comment>
<gene>
    <name evidence="7" type="ORF">DRJ31_11090</name>
</gene>
<evidence type="ECO:0000256" key="1">
    <source>
        <dbReference type="ARBA" id="ARBA00005044"/>
    </source>
</evidence>
<comment type="similarity">
    <text evidence="2">Belongs to the chorismate synthase family.</text>
</comment>
<dbReference type="PANTHER" id="PTHR21085:SF0">
    <property type="entry name" value="CHORISMATE SYNTHASE"/>
    <property type="match status" value="1"/>
</dbReference>
<sequence length="180" mass="20011">MIRFLTAGESHGPMLVAILEGIPSGLSLKSEDINLELRRRQKGFGRSKRMEIEFDEVRIVSGILQGITTGAPITLIIENKDFQNWKDKIIAPMTIPRPGHADLTGAIKYNYRELRFASERASARETAARVAIGAVCKRLLTEFGIKIGGYVVQIGSIRIPLKEYGEVSTVLYYIACVLFV</sequence>
<dbReference type="SUPFAM" id="SSF103263">
    <property type="entry name" value="Chorismate synthase, AroC"/>
    <property type="match status" value="1"/>
</dbReference>
<dbReference type="UniPathway" id="UPA00053">
    <property type="reaction ID" value="UER00090"/>
</dbReference>
<dbReference type="InterPro" id="IPR020541">
    <property type="entry name" value="Chorismate_synthase_CS"/>
</dbReference>
<dbReference type="InterPro" id="IPR000453">
    <property type="entry name" value="Chorismate_synth"/>
</dbReference>
<organism evidence="7 8">
    <name type="scientific">Thermoproteota archaeon</name>
    <dbReference type="NCBI Taxonomy" id="2056631"/>
    <lineage>
        <taxon>Archaea</taxon>
        <taxon>Thermoproteota</taxon>
    </lineage>
</organism>
<dbReference type="GO" id="GO:0005829">
    <property type="term" value="C:cytosol"/>
    <property type="evidence" value="ECO:0007669"/>
    <property type="project" value="TreeGrafter"/>
</dbReference>
<evidence type="ECO:0000313" key="8">
    <source>
        <dbReference type="Proteomes" id="UP000278475"/>
    </source>
</evidence>
<dbReference type="GO" id="GO:0009423">
    <property type="term" value="P:chorismate biosynthetic process"/>
    <property type="evidence" value="ECO:0007669"/>
    <property type="project" value="UniProtKB-UniPathway"/>
</dbReference>